<sequence length="37" mass="4359">MKMCYFQIQIDSFDFQYHILCSDFTGCLSAMSQLKTN</sequence>
<reference evidence="1" key="1">
    <citation type="submission" date="2014-11" db="EMBL/GenBank/DDBJ databases">
        <authorList>
            <person name="Amaro Gonzalez C."/>
        </authorList>
    </citation>
    <scope>NUCLEOTIDE SEQUENCE</scope>
</reference>
<name>A0A0E9PC81_ANGAN</name>
<reference evidence="1" key="2">
    <citation type="journal article" date="2015" name="Fish Shellfish Immunol.">
        <title>Early steps in the European eel (Anguilla anguilla)-Vibrio vulnificus interaction in the gills: Role of the RtxA13 toxin.</title>
        <authorList>
            <person name="Callol A."/>
            <person name="Pajuelo D."/>
            <person name="Ebbesson L."/>
            <person name="Teles M."/>
            <person name="MacKenzie S."/>
            <person name="Amaro C."/>
        </authorList>
    </citation>
    <scope>NUCLEOTIDE SEQUENCE</scope>
</reference>
<accession>A0A0E9PC81</accession>
<dbReference type="AlphaFoldDB" id="A0A0E9PC81"/>
<protein>
    <submittedName>
        <fullName evidence="1">Uncharacterized protein</fullName>
    </submittedName>
</protein>
<dbReference type="EMBL" id="GBXM01106917">
    <property type="protein sequence ID" value="JAH01660.1"/>
    <property type="molecule type" value="Transcribed_RNA"/>
</dbReference>
<organism evidence="1">
    <name type="scientific">Anguilla anguilla</name>
    <name type="common">European freshwater eel</name>
    <name type="synonym">Muraena anguilla</name>
    <dbReference type="NCBI Taxonomy" id="7936"/>
    <lineage>
        <taxon>Eukaryota</taxon>
        <taxon>Metazoa</taxon>
        <taxon>Chordata</taxon>
        <taxon>Craniata</taxon>
        <taxon>Vertebrata</taxon>
        <taxon>Euteleostomi</taxon>
        <taxon>Actinopterygii</taxon>
        <taxon>Neopterygii</taxon>
        <taxon>Teleostei</taxon>
        <taxon>Anguilliformes</taxon>
        <taxon>Anguillidae</taxon>
        <taxon>Anguilla</taxon>
    </lineage>
</organism>
<proteinExistence type="predicted"/>
<evidence type="ECO:0000313" key="1">
    <source>
        <dbReference type="EMBL" id="JAH01660.1"/>
    </source>
</evidence>